<comment type="caution">
    <text evidence="1">The sequence shown here is derived from an EMBL/GenBank/DDBJ whole genome shotgun (WGS) entry which is preliminary data.</text>
</comment>
<sequence>KAISAFSNAILRDARVFHLDGPDFLDQYMKQGKIEVDSSGAIAWSKSGPEEIKAQALERYHTEGWGSSLRQAMGLTVRLWIMRGYMDQMIRRRYDVSVEFIGRALEFLKWGAETWKDSSTSDRGIVFSPSFIVGVHALYLDAYLNATQSDPKRFSMETLYKDAQDLLKECEDVVLPDESLGDPGFKMSFTTYPKGRALSTIAFYHAKIAERLLAGQNAKAELEKILQHSRSSAEHYMQSAFEYPVDEEMHVWFLVCAVQNFWRAGAPLHVTLPLLELIRANLPRMRKIWEHSPLTRDNKHTYEYMLKMEDEFRKAIAEGKVTDEAQVSPDQFAPPFSEDYE</sequence>
<keyword evidence="2" id="KW-1185">Reference proteome</keyword>
<dbReference type="OrthoDB" id="2423701at2759"/>
<dbReference type="Proteomes" id="UP000813824">
    <property type="component" value="Unassembled WGS sequence"/>
</dbReference>
<proteinExistence type="predicted"/>
<gene>
    <name evidence="1" type="ORF">BXZ70DRAFT_899907</name>
</gene>
<evidence type="ECO:0000313" key="1">
    <source>
        <dbReference type="EMBL" id="KAH8086672.1"/>
    </source>
</evidence>
<dbReference type="EMBL" id="JAEVFJ010000042">
    <property type="protein sequence ID" value="KAH8086672.1"/>
    <property type="molecule type" value="Genomic_DNA"/>
</dbReference>
<name>A0A8K0UH63_9AGAR</name>
<accession>A0A8K0UH63</accession>
<feature type="non-terminal residue" evidence="1">
    <location>
        <position position="341"/>
    </location>
</feature>
<dbReference type="AlphaFoldDB" id="A0A8K0UH63"/>
<protein>
    <submittedName>
        <fullName evidence="1">Uncharacterized protein</fullName>
    </submittedName>
</protein>
<evidence type="ECO:0000313" key="2">
    <source>
        <dbReference type="Proteomes" id="UP000813824"/>
    </source>
</evidence>
<organism evidence="1 2">
    <name type="scientific">Cristinia sonorae</name>
    <dbReference type="NCBI Taxonomy" id="1940300"/>
    <lineage>
        <taxon>Eukaryota</taxon>
        <taxon>Fungi</taxon>
        <taxon>Dikarya</taxon>
        <taxon>Basidiomycota</taxon>
        <taxon>Agaricomycotina</taxon>
        <taxon>Agaricomycetes</taxon>
        <taxon>Agaricomycetidae</taxon>
        <taxon>Agaricales</taxon>
        <taxon>Pleurotineae</taxon>
        <taxon>Stephanosporaceae</taxon>
        <taxon>Cristinia</taxon>
    </lineage>
</organism>
<reference evidence="1" key="1">
    <citation type="journal article" date="2021" name="New Phytol.">
        <title>Evolutionary innovations through gain and loss of genes in the ectomycorrhizal Boletales.</title>
        <authorList>
            <person name="Wu G."/>
            <person name="Miyauchi S."/>
            <person name="Morin E."/>
            <person name="Kuo A."/>
            <person name="Drula E."/>
            <person name="Varga T."/>
            <person name="Kohler A."/>
            <person name="Feng B."/>
            <person name="Cao Y."/>
            <person name="Lipzen A."/>
            <person name="Daum C."/>
            <person name="Hundley H."/>
            <person name="Pangilinan J."/>
            <person name="Johnson J."/>
            <person name="Barry K."/>
            <person name="LaButti K."/>
            <person name="Ng V."/>
            <person name="Ahrendt S."/>
            <person name="Min B."/>
            <person name="Choi I.G."/>
            <person name="Park H."/>
            <person name="Plett J.M."/>
            <person name="Magnuson J."/>
            <person name="Spatafora J.W."/>
            <person name="Nagy L.G."/>
            <person name="Henrissat B."/>
            <person name="Grigoriev I.V."/>
            <person name="Yang Z.L."/>
            <person name="Xu J."/>
            <person name="Martin F.M."/>
        </authorList>
    </citation>
    <scope>NUCLEOTIDE SEQUENCE</scope>
    <source>
        <strain evidence="1">KKN 215</strain>
    </source>
</reference>